<accession>A0A1Y2C7H6</accession>
<proteinExistence type="predicted"/>
<organism evidence="1 2">
    <name type="scientific">Rhizoclosmatium globosum</name>
    <dbReference type="NCBI Taxonomy" id="329046"/>
    <lineage>
        <taxon>Eukaryota</taxon>
        <taxon>Fungi</taxon>
        <taxon>Fungi incertae sedis</taxon>
        <taxon>Chytridiomycota</taxon>
        <taxon>Chytridiomycota incertae sedis</taxon>
        <taxon>Chytridiomycetes</taxon>
        <taxon>Chytridiales</taxon>
        <taxon>Chytriomycetaceae</taxon>
        <taxon>Rhizoclosmatium</taxon>
    </lineage>
</organism>
<dbReference type="Proteomes" id="UP000193642">
    <property type="component" value="Unassembled WGS sequence"/>
</dbReference>
<reference evidence="1 2" key="1">
    <citation type="submission" date="2016-07" db="EMBL/GenBank/DDBJ databases">
        <title>Pervasive Adenine N6-methylation of Active Genes in Fungi.</title>
        <authorList>
            <consortium name="DOE Joint Genome Institute"/>
            <person name="Mondo S.J."/>
            <person name="Dannebaum R.O."/>
            <person name="Kuo R.C."/>
            <person name="Labutti K."/>
            <person name="Haridas S."/>
            <person name="Kuo A."/>
            <person name="Salamov A."/>
            <person name="Ahrendt S.R."/>
            <person name="Lipzen A."/>
            <person name="Sullivan W."/>
            <person name="Andreopoulos W.B."/>
            <person name="Clum A."/>
            <person name="Lindquist E."/>
            <person name="Daum C."/>
            <person name="Ramamoorthy G.K."/>
            <person name="Gryganskyi A."/>
            <person name="Culley D."/>
            <person name="Magnuson J.K."/>
            <person name="James T.Y."/>
            <person name="O'Malley M.A."/>
            <person name="Stajich J.E."/>
            <person name="Spatafora J.W."/>
            <person name="Visel A."/>
            <person name="Grigoriev I.V."/>
        </authorList>
    </citation>
    <scope>NUCLEOTIDE SEQUENCE [LARGE SCALE GENOMIC DNA]</scope>
    <source>
        <strain evidence="1 2">JEL800</strain>
    </source>
</reference>
<keyword evidence="2" id="KW-1185">Reference proteome</keyword>
<evidence type="ECO:0000313" key="2">
    <source>
        <dbReference type="Proteomes" id="UP000193642"/>
    </source>
</evidence>
<protein>
    <submittedName>
        <fullName evidence="1">Uncharacterized protein</fullName>
    </submittedName>
</protein>
<name>A0A1Y2C7H6_9FUNG</name>
<evidence type="ECO:0000313" key="1">
    <source>
        <dbReference type="EMBL" id="ORY42906.1"/>
    </source>
</evidence>
<dbReference type="AlphaFoldDB" id="A0A1Y2C7H6"/>
<comment type="caution">
    <text evidence="1">The sequence shown here is derived from an EMBL/GenBank/DDBJ whole genome shotgun (WGS) entry which is preliminary data.</text>
</comment>
<sequence length="328" mass="35180">MPHEQGFRKFQLKVKKSIESIKVALRFKSSAIPTPLQTVPSSPIIVPSAILLDNASLTHDSDMDAIVPMGSVTVMATTDAIDTDAASTQSSLEVPDLQLHTHVDGSGLAGLAQIAPVLEAANLADIPVVVAADTIEETPTVTVTAPVLLPADVSPAKQSMNNDEFDGDFVAASSFLPAEFPGDDLDPELFTVTGSIKKNQPYLTNSSSDYFDGIVGHSPNQPHQRDGFACPKFNMEDCTDCSEAAQIEMLLELSMVYLEGYEDKNAITCITAALDGCTHFEKPTNSAPLTLPAQNENNENPPLLPNVEQPRVLMFDDEGLSRVKISLE</sequence>
<dbReference type="EMBL" id="MCGO01000027">
    <property type="protein sequence ID" value="ORY42906.1"/>
    <property type="molecule type" value="Genomic_DNA"/>
</dbReference>
<gene>
    <name evidence="1" type="ORF">BCR33DRAFT_766924</name>
</gene>